<feature type="domain" description="PrcB C-terminal" evidence="1">
    <location>
        <begin position="177"/>
        <end position="227"/>
    </location>
</feature>
<dbReference type="InterPro" id="IPR025748">
    <property type="entry name" value="PrcB_C_dom"/>
</dbReference>
<evidence type="ECO:0000259" key="1">
    <source>
        <dbReference type="Pfam" id="PF14343"/>
    </source>
</evidence>
<sequence>MNCEAMHVRLTIVFLLCVSSVVLAMIYYTPVGKVLPNELYEWVGTKSANFQYMVLSYEPDLVILVKGWIFSPVSVPGQEEYAFKIVIESDDFTHEIRLSGERSGIYIYMPQHLFVLPSNTRSLNLNGFVVEIPKRCTFSTKQLSRGGMEPGVHVLDESMRETHVFERGQKVFLRVDAGQKNTGGYSVKIDEVRFAERRIYLRAHVESPEPGAMVTQAITYPAAVIEVQEQLEPGLYTVKCVLIDRNVEQTFEVEFEVR</sequence>
<reference evidence="2 3" key="1">
    <citation type="submission" date="2014-01" db="EMBL/GenBank/DDBJ databases">
        <title>Genome sequencing of Thermotog hypogea.</title>
        <authorList>
            <person name="Zhang X."/>
            <person name="Alvare G."/>
            <person name="Fristensky B."/>
            <person name="Chen L."/>
            <person name="Suen T."/>
            <person name="Chen Q."/>
            <person name="Ma K."/>
        </authorList>
    </citation>
    <scope>NUCLEOTIDE SEQUENCE [LARGE SCALE GENOMIC DNA]</scope>
    <source>
        <strain evidence="2 3">DSM 11164</strain>
    </source>
</reference>
<dbReference type="PATRIC" id="fig|1123384.7.peg.1736"/>
<accession>A0A0X1KU63</accession>
<organism evidence="2 3">
    <name type="scientific">Pseudothermotoga hypogea DSM 11164 = NBRC 106472</name>
    <dbReference type="NCBI Taxonomy" id="1123384"/>
    <lineage>
        <taxon>Bacteria</taxon>
        <taxon>Thermotogati</taxon>
        <taxon>Thermotogota</taxon>
        <taxon>Thermotogae</taxon>
        <taxon>Thermotogales</taxon>
        <taxon>Thermotogaceae</taxon>
        <taxon>Pseudothermotoga</taxon>
    </lineage>
</organism>
<evidence type="ECO:0000313" key="2">
    <source>
        <dbReference type="EMBL" id="AJC74868.1"/>
    </source>
</evidence>
<dbReference type="STRING" id="1123384.AJ81_08665"/>
<keyword evidence="3" id="KW-1185">Reference proteome</keyword>
<name>A0A0X1KU63_9THEM</name>
<dbReference type="EMBL" id="CP007141">
    <property type="protein sequence ID" value="AJC74868.1"/>
    <property type="molecule type" value="Genomic_DNA"/>
</dbReference>
<gene>
    <name evidence="2" type="ORF">AJ81_08665</name>
</gene>
<evidence type="ECO:0000313" key="3">
    <source>
        <dbReference type="Proteomes" id="UP000077469"/>
    </source>
</evidence>
<dbReference type="AlphaFoldDB" id="A0A0X1KU63"/>
<dbReference type="PaxDb" id="1123384-AJ81_08665"/>
<proteinExistence type="predicted"/>
<dbReference type="Pfam" id="PF14343">
    <property type="entry name" value="PrcB_C"/>
    <property type="match status" value="1"/>
</dbReference>
<dbReference type="KEGG" id="phy:AJ81_08665"/>
<protein>
    <recommendedName>
        <fullName evidence="1">PrcB C-terminal domain-containing protein</fullName>
    </recommendedName>
</protein>
<dbReference type="Proteomes" id="UP000077469">
    <property type="component" value="Chromosome"/>
</dbReference>
<dbReference type="OrthoDB" id="47494at2"/>